<organism evidence="2 3">
    <name type="scientific">Limnovirga soli</name>
    <dbReference type="NCBI Taxonomy" id="2656915"/>
    <lineage>
        <taxon>Bacteria</taxon>
        <taxon>Pseudomonadati</taxon>
        <taxon>Bacteroidota</taxon>
        <taxon>Chitinophagia</taxon>
        <taxon>Chitinophagales</taxon>
        <taxon>Chitinophagaceae</taxon>
        <taxon>Limnovirga</taxon>
    </lineage>
</organism>
<dbReference type="Pfam" id="PF00300">
    <property type="entry name" value="His_Phos_1"/>
    <property type="match status" value="1"/>
</dbReference>
<dbReference type="AlphaFoldDB" id="A0A8J8FFX4"/>
<dbReference type="RefSeq" id="WP_171607856.1">
    <property type="nucleotide sequence ID" value="NZ_WHPF01000007.1"/>
</dbReference>
<accession>A0A8J8FFX4</accession>
<evidence type="ECO:0000313" key="3">
    <source>
        <dbReference type="Proteomes" id="UP000598971"/>
    </source>
</evidence>
<dbReference type="Proteomes" id="UP000598971">
    <property type="component" value="Unassembled WGS sequence"/>
</dbReference>
<protein>
    <submittedName>
        <fullName evidence="2">Histidine phosphatase family protein</fullName>
    </submittedName>
</protein>
<dbReference type="GO" id="GO:0005524">
    <property type="term" value="F:ATP binding"/>
    <property type="evidence" value="ECO:0007669"/>
    <property type="project" value="InterPro"/>
</dbReference>
<dbReference type="GO" id="GO:0003677">
    <property type="term" value="F:DNA binding"/>
    <property type="evidence" value="ECO:0007669"/>
    <property type="project" value="InterPro"/>
</dbReference>
<dbReference type="SMART" id="SM00855">
    <property type="entry name" value="PGAM"/>
    <property type="match status" value="1"/>
</dbReference>
<evidence type="ECO:0000313" key="2">
    <source>
        <dbReference type="EMBL" id="NNV55912.1"/>
    </source>
</evidence>
<dbReference type="SUPFAM" id="SSF53254">
    <property type="entry name" value="Phosphoglycerate mutase-like"/>
    <property type="match status" value="1"/>
</dbReference>
<proteinExistence type="predicted"/>
<dbReference type="EMBL" id="WHPF01000007">
    <property type="protein sequence ID" value="NNV55912.1"/>
    <property type="molecule type" value="Genomic_DNA"/>
</dbReference>
<comment type="caution">
    <text evidence="2">The sequence shown here is derived from an EMBL/GenBank/DDBJ whole genome shotgun (WGS) entry which is preliminary data.</text>
</comment>
<keyword evidence="3" id="KW-1185">Reference proteome</keyword>
<dbReference type="PANTHER" id="PTHR47623">
    <property type="entry name" value="OS09G0287300 PROTEIN"/>
    <property type="match status" value="1"/>
</dbReference>
<dbReference type="GO" id="GO:0003678">
    <property type="term" value="F:DNA helicase activity"/>
    <property type="evidence" value="ECO:0007669"/>
    <property type="project" value="InterPro"/>
</dbReference>
<evidence type="ECO:0000256" key="1">
    <source>
        <dbReference type="PIRSR" id="PIRSR613078-2"/>
    </source>
</evidence>
<dbReference type="InterPro" id="IPR029033">
    <property type="entry name" value="His_PPase_superfam"/>
</dbReference>
<reference evidence="2" key="1">
    <citation type="submission" date="2019-10" db="EMBL/GenBank/DDBJ databases">
        <title>Draft genome sequence of Panacibacter sp. KCS-6.</title>
        <authorList>
            <person name="Yim K.J."/>
        </authorList>
    </citation>
    <scope>NUCLEOTIDE SEQUENCE</scope>
    <source>
        <strain evidence="2">KCS-6</strain>
    </source>
</reference>
<dbReference type="InterPro" id="IPR013078">
    <property type="entry name" value="His_Pase_superF_clade-1"/>
</dbReference>
<dbReference type="CDD" id="cd07067">
    <property type="entry name" value="HP_PGM_like"/>
    <property type="match status" value="1"/>
</dbReference>
<dbReference type="PANTHER" id="PTHR47623:SF1">
    <property type="entry name" value="OS09G0287300 PROTEIN"/>
    <property type="match status" value="1"/>
</dbReference>
<dbReference type="Gene3D" id="3.40.50.1240">
    <property type="entry name" value="Phosphoglycerate mutase-like"/>
    <property type="match status" value="1"/>
</dbReference>
<name>A0A8J8FFX4_9BACT</name>
<feature type="binding site" evidence="1">
    <location>
        <position position="60"/>
    </location>
    <ligand>
        <name>substrate</name>
    </ligand>
</feature>
<sequence length="166" mass="18830">MAKKQLILVRHAKSSWANPGQNDIDRPLNDRGHRDAPVMAKRLLQKNIPINAFITSPAKRAFTTCTYFAETYGQKAAQIIVVPYLYLAEEADFIKAIRQSDDAFQSICIFAHNPGITNFANSLTNTRIDDMPTCAIFSVTANTNHWKDFFSSSKSYQFFDYPKLMP</sequence>
<gene>
    <name evidence="2" type="ORF">GD597_10615</name>
</gene>